<proteinExistence type="predicted"/>
<keyword evidence="1" id="KW-0472">Membrane</keyword>
<reference evidence="2" key="1">
    <citation type="journal article" date="2020" name="Stud. Mycol.">
        <title>101 Dothideomycetes genomes: a test case for predicting lifestyles and emergence of pathogens.</title>
        <authorList>
            <person name="Haridas S."/>
            <person name="Albert R."/>
            <person name="Binder M."/>
            <person name="Bloem J."/>
            <person name="Labutti K."/>
            <person name="Salamov A."/>
            <person name="Andreopoulos B."/>
            <person name="Baker S."/>
            <person name="Barry K."/>
            <person name="Bills G."/>
            <person name="Bluhm B."/>
            <person name="Cannon C."/>
            <person name="Castanera R."/>
            <person name="Culley D."/>
            <person name="Daum C."/>
            <person name="Ezra D."/>
            <person name="Gonzalez J."/>
            <person name="Henrissat B."/>
            <person name="Kuo A."/>
            <person name="Liang C."/>
            <person name="Lipzen A."/>
            <person name="Lutzoni F."/>
            <person name="Magnuson J."/>
            <person name="Mondo S."/>
            <person name="Nolan M."/>
            <person name="Ohm R."/>
            <person name="Pangilinan J."/>
            <person name="Park H.-J."/>
            <person name="Ramirez L."/>
            <person name="Alfaro M."/>
            <person name="Sun H."/>
            <person name="Tritt A."/>
            <person name="Yoshinaga Y."/>
            <person name="Zwiers L.-H."/>
            <person name="Turgeon B."/>
            <person name="Goodwin S."/>
            <person name="Spatafora J."/>
            <person name="Crous P."/>
            <person name="Grigoriev I."/>
        </authorList>
    </citation>
    <scope>NUCLEOTIDE SEQUENCE</scope>
    <source>
        <strain evidence="2">CBS 122681</strain>
    </source>
</reference>
<keyword evidence="3" id="KW-1185">Reference proteome</keyword>
<keyword evidence="1" id="KW-0812">Transmembrane</keyword>
<feature type="transmembrane region" description="Helical" evidence="1">
    <location>
        <begin position="6"/>
        <end position="28"/>
    </location>
</feature>
<sequence>MLPGALYGAEAVVGSVFYSFMTLSVAICNRYEDGSNTGILHELASKMPLTVSRCRHEERDTGVQP</sequence>
<accession>A0A6A6TQV2</accession>
<gene>
    <name evidence="2" type="ORF">K491DRAFT_710142</name>
</gene>
<dbReference type="EMBL" id="MU004290">
    <property type="protein sequence ID" value="KAF2662192.1"/>
    <property type="molecule type" value="Genomic_DNA"/>
</dbReference>
<evidence type="ECO:0000256" key="1">
    <source>
        <dbReference type="SAM" id="Phobius"/>
    </source>
</evidence>
<dbReference type="AlphaFoldDB" id="A0A6A6TQV2"/>
<name>A0A6A6TQV2_9PLEO</name>
<protein>
    <submittedName>
        <fullName evidence="2">Uncharacterized protein</fullName>
    </submittedName>
</protein>
<dbReference type="Proteomes" id="UP000799324">
    <property type="component" value="Unassembled WGS sequence"/>
</dbReference>
<keyword evidence="1" id="KW-1133">Transmembrane helix</keyword>
<evidence type="ECO:0000313" key="2">
    <source>
        <dbReference type="EMBL" id="KAF2662192.1"/>
    </source>
</evidence>
<evidence type="ECO:0000313" key="3">
    <source>
        <dbReference type="Proteomes" id="UP000799324"/>
    </source>
</evidence>
<organism evidence="2 3">
    <name type="scientific">Lophiostoma macrostomum CBS 122681</name>
    <dbReference type="NCBI Taxonomy" id="1314788"/>
    <lineage>
        <taxon>Eukaryota</taxon>
        <taxon>Fungi</taxon>
        <taxon>Dikarya</taxon>
        <taxon>Ascomycota</taxon>
        <taxon>Pezizomycotina</taxon>
        <taxon>Dothideomycetes</taxon>
        <taxon>Pleosporomycetidae</taxon>
        <taxon>Pleosporales</taxon>
        <taxon>Lophiostomataceae</taxon>
        <taxon>Lophiostoma</taxon>
    </lineage>
</organism>